<dbReference type="Pfam" id="PF13577">
    <property type="entry name" value="SnoaL_4"/>
    <property type="match status" value="1"/>
</dbReference>
<comment type="caution">
    <text evidence="2">The sequence shown here is derived from an EMBL/GenBank/DDBJ whole genome shotgun (WGS) entry which is preliminary data.</text>
</comment>
<keyword evidence="3" id="KW-1185">Reference proteome</keyword>
<evidence type="ECO:0000313" key="3">
    <source>
        <dbReference type="Proteomes" id="UP001484239"/>
    </source>
</evidence>
<dbReference type="Gene3D" id="3.10.450.50">
    <property type="match status" value="1"/>
</dbReference>
<dbReference type="SUPFAM" id="SSF54427">
    <property type="entry name" value="NTF2-like"/>
    <property type="match status" value="1"/>
</dbReference>
<organism evidence="2 3">
    <name type="scientific">Gaopeijia maritima</name>
    <dbReference type="NCBI Taxonomy" id="3119007"/>
    <lineage>
        <taxon>Bacteria</taxon>
        <taxon>Pseudomonadati</taxon>
        <taxon>Gemmatimonadota</taxon>
        <taxon>Longimicrobiia</taxon>
        <taxon>Gaopeijiales</taxon>
        <taxon>Gaopeijiaceae</taxon>
        <taxon>Gaopeijia</taxon>
    </lineage>
</organism>
<sequence length="148" mass="16563">MDQLIREMVRQASAERAVIELFVATDRRDWHRVRRLLADTVALDLSTAGGPQGAIAADDVVDSWRSGLARLDAVHHQVGNLRTTIHGDDAHVACHGIVIHHRRTVTGRDTRTFVGTYDLGLLDSPRGWHVHTFRFQLRFTDGNPGLLD</sequence>
<protein>
    <submittedName>
        <fullName evidence="2">Nuclear transport factor 2 family protein</fullName>
    </submittedName>
</protein>
<dbReference type="Proteomes" id="UP001484239">
    <property type="component" value="Unassembled WGS sequence"/>
</dbReference>
<dbReference type="RefSeq" id="WP_405287211.1">
    <property type="nucleotide sequence ID" value="NZ_JBBHLI010000007.1"/>
</dbReference>
<accession>A0ABU9EEB9</accession>
<dbReference type="InterPro" id="IPR032710">
    <property type="entry name" value="NTF2-like_dom_sf"/>
</dbReference>
<dbReference type="InterPro" id="IPR037401">
    <property type="entry name" value="SnoaL-like"/>
</dbReference>
<dbReference type="EMBL" id="JBBHLI010000007">
    <property type="protein sequence ID" value="MEK9501845.1"/>
    <property type="molecule type" value="Genomic_DNA"/>
</dbReference>
<evidence type="ECO:0000259" key="1">
    <source>
        <dbReference type="Pfam" id="PF13577"/>
    </source>
</evidence>
<gene>
    <name evidence="2" type="ORF">WI372_12710</name>
</gene>
<proteinExistence type="predicted"/>
<evidence type="ECO:0000313" key="2">
    <source>
        <dbReference type="EMBL" id="MEK9501845.1"/>
    </source>
</evidence>
<feature type="domain" description="SnoaL-like" evidence="1">
    <location>
        <begin position="20"/>
        <end position="133"/>
    </location>
</feature>
<name>A0ABU9EEB9_9BACT</name>
<reference evidence="2 3" key="1">
    <citation type="submission" date="2024-02" db="EMBL/GenBank/DDBJ databases">
        <title>A novel Gemmatimonadota bacterium.</title>
        <authorList>
            <person name="Du Z.-J."/>
            <person name="Ye Y.-Q."/>
        </authorList>
    </citation>
    <scope>NUCLEOTIDE SEQUENCE [LARGE SCALE GENOMIC DNA]</scope>
    <source>
        <strain evidence="2 3">DH-20</strain>
    </source>
</reference>